<dbReference type="Proteomes" id="UP000306631">
    <property type="component" value="Unassembled WGS sequence"/>
</dbReference>
<protein>
    <submittedName>
        <fullName evidence="4">S9 family peptidase</fullName>
    </submittedName>
</protein>
<evidence type="ECO:0000256" key="2">
    <source>
        <dbReference type="SAM" id="SignalP"/>
    </source>
</evidence>
<evidence type="ECO:0000259" key="3">
    <source>
        <dbReference type="Pfam" id="PF00326"/>
    </source>
</evidence>
<accession>A0A4S2CW25</accession>
<keyword evidence="1" id="KW-0378">Hydrolase</keyword>
<feature type="chain" id="PRO_5020905943" evidence="2">
    <location>
        <begin position="22"/>
        <end position="657"/>
    </location>
</feature>
<dbReference type="Pfam" id="PF00326">
    <property type="entry name" value="Peptidase_S9"/>
    <property type="match status" value="1"/>
</dbReference>
<evidence type="ECO:0000256" key="1">
    <source>
        <dbReference type="ARBA" id="ARBA00022801"/>
    </source>
</evidence>
<comment type="caution">
    <text evidence="4">The sequence shown here is derived from an EMBL/GenBank/DDBJ whole genome shotgun (WGS) entry which is preliminary data.</text>
</comment>
<sequence length="657" mass="71356">MRTLTLAALAVCMTLAGQAAAVDLDHYLRRDKFTSIKISPSGDYFAATVPMEDRTALAIMHRVEGRLTGSFVPPRDNHASDFHWASDDRVVIGLAEKFGSHDAPRPTGELFAMNANGGRGELLIGYRATARQGSRIQPKKGDAVAAFLADDLPNDPRGVLVTTWPFSADPFTRAERLDVVTGHRQVAARAPVQRARFATDPQGEVRFAYGAGGDNINKLYYRAAAGNDWTLVNDENVSGHIERPVGFSSDGTLAYLIVEQPRGPAAFVSWNPATGERLPVLSDPVVDPARVIYRQGTSIPVGALFMGDTPRTRFFDEKSADARMHRSLEAAFGGEAVYVTSSTRDGKRLLLEVWSGRNPGDFFLFDTVAKHAEHLLSRSDWIDPEAAAVVRPIALKARDGLPLHGYVTVPKGSEGKRLPMVVVPHGGPFDVYDDGRYDSENQLLAAAGYAVLQVNFRGSGNYGRAHEQAGARQWGGTMQDDVTDATRWAVEQGIADGSKICIYGASYGGYAALMGVAREPALYRCAAGYVGVYDLPMMHTTGDIQGRRSGETYLKEWIGERSELAAVSPVNLADRIKVPVFLAAGGQDERAPIQHTRRMEAALQKAGVPVESLYYPTEGHGFYTDDHRREYYTRLLAFLSRSLGGATATAPAAPAQP</sequence>
<gene>
    <name evidence="4" type="ORF">E5352_14845</name>
</gene>
<dbReference type="Gene3D" id="3.40.50.1820">
    <property type="entry name" value="alpha/beta hydrolase"/>
    <property type="match status" value="1"/>
</dbReference>
<feature type="signal peptide" evidence="2">
    <location>
        <begin position="1"/>
        <end position="21"/>
    </location>
</feature>
<organism evidence="4 5">
    <name type="scientific">Stenotrophomonas maltophilia</name>
    <name type="common">Pseudomonas maltophilia</name>
    <name type="synonym">Xanthomonas maltophilia</name>
    <dbReference type="NCBI Taxonomy" id="40324"/>
    <lineage>
        <taxon>Bacteria</taxon>
        <taxon>Pseudomonadati</taxon>
        <taxon>Pseudomonadota</taxon>
        <taxon>Gammaproteobacteria</taxon>
        <taxon>Lysobacterales</taxon>
        <taxon>Lysobacteraceae</taxon>
        <taxon>Stenotrophomonas</taxon>
        <taxon>Stenotrophomonas maltophilia group</taxon>
    </lineage>
</organism>
<reference evidence="4 5" key="1">
    <citation type="submission" date="2019-04" db="EMBL/GenBank/DDBJ databases">
        <title>Microbes associate with the intestines of laboratory mice.</title>
        <authorList>
            <person name="Navarre W."/>
            <person name="Wong E."/>
            <person name="Huang K."/>
            <person name="Tropini C."/>
            <person name="Ng K."/>
            <person name="Yu B."/>
        </authorList>
    </citation>
    <scope>NUCLEOTIDE SEQUENCE [LARGE SCALE GENOMIC DNA]</scope>
    <source>
        <strain evidence="4 5">NM62_B4-13</strain>
    </source>
</reference>
<dbReference type="InterPro" id="IPR029058">
    <property type="entry name" value="AB_hydrolase_fold"/>
</dbReference>
<dbReference type="InterPro" id="IPR001375">
    <property type="entry name" value="Peptidase_S9_cat"/>
</dbReference>
<dbReference type="SUPFAM" id="SSF53474">
    <property type="entry name" value="alpha/beta-Hydrolases"/>
    <property type="match status" value="1"/>
</dbReference>
<dbReference type="GO" id="GO:0004252">
    <property type="term" value="F:serine-type endopeptidase activity"/>
    <property type="evidence" value="ECO:0007669"/>
    <property type="project" value="TreeGrafter"/>
</dbReference>
<dbReference type="EMBL" id="SRYW01000014">
    <property type="protein sequence ID" value="TGY32705.1"/>
    <property type="molecule type" value="Genomic_DNA"/>
</dbReference>
<dbReference type="GO" id="GO:0006508">
    <property type="term" value="P:proteolysis"/>
    <property type="evidence" value="ECO:0007669"/>
    <property type="project" value="InterPro"/>
</dbReference>
<dbReference type="OrthoDB" id="4269629at2"/>
<dbReference type="SUPFAM" id="SSF82171">
    <property type="entry name" value="DPP6 N-terminal domain-like"/>
    <property type="match status" value="1"/>
</dbReference>
<evidence type="ECO:0000313" key="5">
    <source>
        <dbReference type="Proteomes" id="UP000306631"/>
    </source>
</evidence>
<dbReference type="PANTHER" id="PTHR42776:SF27">
    <property type="entry name" value="DIPEPTIDYL PEPTIDASE FAMILY MEMBER 6"/>
    <property type="match status" value="1"/>
</dbReference>
<dbReference type="PANTHER" id="PTHR42776">
    <property type="entry name" value="SERINE PEPTIDASE S9 FAMILY MEMBER"/>
    <property type="match status" value="1"/>
</dbReference>
<dbReference type="RefSeq" id="WP_017355776.1">
    <property type="nucleotide sequence ID" value="NZ_SRYW01000014.1"/>
</dbReference>
<dbReference type="AlphaFoldDB" id="A0A4S2CW25"/>
<feature type="domain" description="Peptidase S9 prolyl oligopeptidase catalytic" evidence="3">
    <location>
        <begin position="437"/>
        <end position="644"/>
    </location>
</feature>
<name>A0A4S2CW25_STEMA</name>
<evidence type="ECO:0000313" key="4">
    <source>
        <dbReference type="EMBL" id="TGY32705.1"/>
    </source>
</evidence>
<proteinExistence type="predicted"/>
<keyword evidence="2" id="KW-0732">Signal</keyword>